<keyword evidence="8" id="KW-1185">Reference proteome</keyword>
<dbReference type="NCBIfam" id="NF047738">
    <property type="entry name" value="antiphage_MADS2"/>
    <property type="match status" value="1"/>
</dbReference>
<dbReference type="Pfam" id="PF13588">
    <property type="entry name" value="HSDR_N_2"/>
    <property type="match status" value="1"/>
</dbReference>
<dbReference type="InterPro" id="IPR029063">
    <property type="entry name" value="SAM-dependent_MTases_sf"/>
</dbReference>
<feature type="domain" description="DNA methylase adenine-specific" evidence="5">
    <location>
        <begin position="309"/>
        <end position="596"/>
    </location>
</feature>
<dbReference type="PATRIC" id="fig|1698449.3.peg.1152"/>
<feature type="domain" description="Type I restriction enzyme R protein N-terminal" evidence="6">
    <location>
        <begin position="33"/>
        <end position="79"/>
    </location>
</feature>
<evidence type="ECO:0000313" key="7">
    <source>
        <dbReference type="EMBL" id="AKX59491.1"/>
    </source>
</evidence>
<dbReference type="InterPro" id="IPR052916">
    <property type="entry name" value="Type-I_RE_MTase_Subunit"/>
</dbReference>
<dbReference type="SUPFAM" id="SSF53335">
    <property type="entry name" value="S-adenosyl-L-methionine-dependent methyltransferases"/>
    <property type="match status" value="1"/>
</dbReference>
<evidence type="ECO:0000259" key="6">
    <source>
        <dbReference type="Pfam" id="PF13588"/>
    </source>
</evidence>
<dbReference type="PANTHER" id="PTHR42998">
    <property type="entry name" value="TYPE I RESTRICTION ENZYME HINDVIIP M PROTEIN-RELATED"/>
    <property type="match status" value="1"/>
</dbReference>
<dbReference type="EMBL" id="CP012365">
    <property type="protein sequence ID" value="AKX59491.1"/>
    <property type="molecule type" value="Genomic_DNA"/>
</dbReference>
<protein>
    <submittedName>
        <fullName evidence="7">Restriction endonuclease subunit M</fullName>
    </submittedName>
</protein>
<comment type="similarity">
    <text evidence="1">Belongs to the N(4)/N(6)-methyltransferase family.</text>
</comment>
<dbReference type="GO" id="GO:0004519">
    <property type="term" value="F:endonuclease activity"/>
    <property type="evidence" value="ECO:0007669"/>
    <property type="project" value="UniProtKB-KW"/>
</dbReference>
<reference evidence="7 8" key="1">
    <citation type="journal article" date="2015" name="Genome Announc.">
        <title>Genome Sequences of Oblitimonas alkaliphila gen. nov. sp. nov. (Proposed), a Novel Bacterium of the Pseudomonadaceae Family.</title>
        <authorList>
            <person name="Lauer A.C."/>
            <person name="Nicholson A.C."/>
            <person name="Humrighouse B.W."/>
            <person name="Emery B."/>
            <person name="Drobish A."/>
            <person name="Juieng P."/>
            <person name="Loparev V."/>
            <person name="McQuiston J.R."/>
        </authorList>
    </citation>
    <scope>NUCLEOTIDE SEQUENCE [LARGE SCALE GENOMIC DNA]</scope>
    <source>
        <strain evidence="7 8">E5571</strain>
    </source>
</reference>
<keyword evidence="7" id="KW-0255">Endonuclease</keyword>
<evidence type="ECO:0000256" key="1">
    <source>
        <dbReference type="ARBA" id="ARBA00006594"/>
    </source>
</evidence>
<evidence type="ECO:0000313" key="8">
    <source>
        <dbReference type="Proteomes" id="UP000063953"/>
    </source>
</evidence>
<dbReference type="InterPro" id="IPR002052">
    <property type="entry name" value="DNA_methylase_N6_adenine_CS"/>
</dbReference>
<dbReference type="Proteomes" id="UP000063953">
    <property type="component" value="Chromosome"/>
</dbReference>
<keyword evidence="2" id="KW-0489">Methyltransferase</keyword>
<organism evidence="7 8">
    <name type="scientific">Thiopseudomonas alkaliphila</name>
    <dbReference type="NCBI Taxonomy" id="1697053"/>
    <lineage>
        <taxon>Bacteria</taxon>
        <taxon>Pseudomonadati</taxon>
        <taxon>Pseudomonadota</taxon>
        <taxon>Gammaproteobacteria</taxon>
        <taxon>Pseudomonadales</taxon>
        <taxon>Pseudomonadaceae</taxon>
        <taxon>Thiopseudomonas</taxon>
    </lineage>
</organism>
<dbReference type="PROSITE" id="PS00092">
    <property type="entry name" value="N6_MTASE"/>
    <property type="match status" value="1"/>
</dbReference>
<evidence type="ECO:0000256" key="3">
    <source>
        <dbReference type="ARBA" id="ARBA00022679"/>
    </source>
</evidence>
<dbReference type="GO" id="GO:0003677">
    <property type="term" value="F:DNA binding"/>
    <property type="evidence" value="ECO:0007669"/>
    <property type="project" value="InterPro"/>
</dbReference>
<dbReference type="PRINTS" id="PR00507">
    <property type="entry name" value="N12N6MTFRASE"/>
</dbReference>
<dbReference type="InterPro" id="IPR029464">
    <property type="entry name" value="HSDR_N"/>
</dbReference>
<keyword evidence="3" id="KW-0808">Transferase</keyword>
<dbReference type="GO" id="GO:0008170">
    <property type="term" value="F:N-methyltransferase activity"/>
    <property type="evidence" value="ECO:0007669"/>
    <property type="project" value="InterPro"/>
</dbReference>
<keyword evidence="7" id="KW-0540">Nuclease</keyword>
<dbReference type="Pfam" id="PF02384">
    <property type="entry name" value="N6_Mtase"/>
    <property type="match status" value="1"/>
</dbReference>
<dbReference type="PANTHER" id="PTHR42998:SF1">
    <property type="entry name" value="TYPE I RESTRICTION ENZYME HINDI METHYLASE SUBUNIT"/>
    <property type="match status" value="1"/>
</dbReference>
<dbReference type="GO" id="GO:0032259">
    <property type="term" value="P:methylation"/>
    <property type="evidence" value="ECO:0007669"/>
    <property type="project" value="UniProtKB-KW"/>
</dbReference>
<dbReference type="GO" id="GO:0009307">
    <property type="term" value="P:DNA restriction-modification system"/>
    <property type="evidence" value="ECO:0007669"/>
    <property type="project" value="UniProtKB-KW"/>
</dbReference>
<proteinExistence type="inferred from homology"/>
<dbReference type="InterPro" id="IPR003356">
    <property type="entry name" value="DNA_methylase_A-5"/>
</dbReference>
<accession>A0A0K1XDT6</accession>
<gene>
    <name evidence="7" type="ORF">AKN88_05750</name>
</gene>
<evidence type="ECO:0000256" key="4">
    <source>
        <dbReference type="ARBA" id="ARBA00022747"/>
    </source>
</evidence>
<keyword evidence="4" id="KW-0680">Restriction system</keyword>
<sequence length="684" mass="78436">MTTTNDKKPSEVLAIEDGMMLDYLTNNPIKETPKELVRQKTLRALFHEYGISAEDMELDVKVKIGGKQQKIDIAIFEHGAEHIPENIRRIVICDKEPKKGKKSAVKMRDHDQAHKDLQLMEDMMREQVDDKYLLEKCQWGLWTNGIEFFFVEKEESRFDTKFNAVGDWPLADETLGSRDVASNAQLRTADREMLLTAFRRCHNFIHGNEGMPKDAAFWQFLYLIFSKMYDERIGNRDREFWASPTEQFDDEGRKRIRARINPLFEKVKKAYPEIFAGNEEITLSDRALAFMVSELAKYDFTRTEMDAKGAAYQEVVGDNLRGDRGQYFTPRGAIKLIVEMMAPQPHEKVLDPSCGTGGFLEQTLSFINKQLREKEAISLAAETTEEFISIQQQIKEFAENNLFGCDFDPFLCRASQMNVVMASNAMANIYHMNSLEYPHGHLKGVDPAKKTIPVGDSSGKDGSVDVILTNPPFGSDIPVTDKQILEQYDLAYVWERTENGGFRKTERRKDAVSPEILFIERCVQWLKQGGRMGIVLPDGILGNPGDEYIRWWLMQECWVLGCVDLPVESFIVEANVNILTSLLFLKKKTDTEKDAIAIGGEPEYPVFMAVAEKVGFDRRGNTLYERHPDGEEKVIEEEVEERIRINDHNVVRKLKRRSKILDDDLPKIAKAWKEFRASNPEPSV</sequence>
<evidence type="ECO:0000256" key="2">
    <source>
        <dbReference type="ARBA" id="ARBA00022603"/>
    </source>
</evidence>
<name>A0A0K1XDT6_9GAMM</name>
<dbReference type="RefSeq" id="WP_053100669.1">
    <property type="nucleotide sequence ID" value="NZ_CP012365.1"/>
</dbReference>
<dbReference type="AlphaFoldDB" id="A0A0K1XDT6"/>
<evidence type="ECO:0000259" key="5">
    <source>
        <dbReference type="Pfam" id="PF02384"/>
    </source>
</evidence>
<dbReference type="Gene3D" id="3.40.50.150">
    <property type="entry name" value="Vaccinia Virus protein VP39"/>
    <property type="match status" value="1"/>
</dbReference>
<keyword evidence="7" id="KW-0378">Hydrolase</keyword>
<dbReference type="REBASE" id="124744">
    <property type="entry name" value="M.PbaE5571ORF5750P"/>
</dbReference>